<feature type="binding site" description="covalent" evidence="8">
    <location>
        <position position="67"/>
    </location>
    <ligand>
        <name>heme c</name>
        <dbReference type="ChEBI" id="CHEBI:61717"/>
        <label>1</label>
    </ligand>
</feature>
<accession>A0A1I7K835</accession>
<protein>
    <submittedName>
        <fullName evidence="12">Cytochrome c553</fullName>
    </submittedName>
</protein>
<evidence type="ECO:0000256" key="5">
    <source>
        <dbReference type="ARBA" id="ARBA00022764"/>
    </source>
</evidence>
<dbReference type="InterPro" id="IPR009056">
    <property type="entry name" value="Cyt_c-like_dom"/>
</dbReference>
<keyword evidence="4 9" id="KW-0479">Metal-binding</keyword>
<dbReference type="STRING" id="343013.SAMN04489707_10407"/>
<keyword evidence="5" id="KW-0574">Periplasm</keyword>
<keyword evidence="6" id="KW-0249">Electron transport</keyword>
<dbReference type="GO" id="GO:0020037">
    <property type="term" value="F:heme binding"/>
    <property type="evidence" value="ECO:0007669"/>
    <property type="project" value="InterPro"/>
</dbReference>
<keyword evidence="10" id="KW-0732">Signal</keyword>
<dbReference type="Proteomes" id="UP000183656">
    <property type="component" value="Unassembled WGS sequence"/>
</dbReference>
<proteinExistence type="predicted"/>
<dbReference type="PANTHER" id="PTHR33751">
    <property type="entry name" value="CBB3-TYPE CYTOCHROME C OXIDASE SUBUNIT FIXP"/>
    <property type="match status" value="1"/>
</dbReference>
<evidence type="ECO:0000259" key="11">
    <source>
        <dbReference type="PROSITE" id="PS51007"/>
    </source>
</evidence>
<feature type="binding site" description="axial binding residue" evidence="9">
    <location>
        <position position="220"/>
    </location>
    <ligand>
        <name>heme c</name>
        <dbReference type="ChEBI" id="CHEBI:61717"/>
        <label>2</label>
    </ligand>
    <ligandPart>
        <name>Fe</name>
        <dbReference type="ChEBI" id="CHEBI:18248"/>
    </ligandPart>
</feature>
<dbReference type="Pfam" id="PF00034">
    <property type="entry name" value="Cytochrom_C"/>
    <property type="match status" value="1"/>
</dbReference>
<dbReference type="InterPro" id="IPR024167">
    <property type="entry name" value="Cytochrome_c4-like"/>
</dbReference>
<evidence type="ECO:0000256" key="9">
    <source>
        <dbReference type="PIRSR" id="PIRSR000005-2"/>
    </source>
</evidence>
<sequence>MTLIPRSLPSVLATLLLMAGSASLHASEPEAAKAAQPWTPATLRQTLAQLPAGDAKRGEQVHTHFMCASCHGERGVAPTLNWPHLAGQKAAYTAKMMLDYQSGLRREGRRAELMYDIAVMMTPQQIADVSAFYAVQPVPRDDGTPRPQAQPAPRDMDARLLVRKGDPTRLITPCASCHGVVGQGGSREAPALAGQNPLYFVRTMLDYQGGVRNNDSAKGMRVFAHKLTRGEIETLARYYADLPTGKK</sequence>
<dbReference type="PROSITE" id="PS51007">
    <property type="entry name" value="CYTC"/>
    <property type="match status" value="2"/>
</dbReference>
<dbReference type="GO" id="GO:0042597">
    <property type="term" value="C:periplasmic space"/>
    <property type="evidence" value="ECO:0007669"/>
    <property type="project" value="UniProtKB-SubCell"/>
</dbReference>
<keyword evidence="3 8" id="KW-0349">Heme</keyword>
<evidence type="ECO:0000256" key="6">
    <source>
        <dbReference type="ARBA" id="ARBA00022982"/>
    </source>
</evidence>
<dbReference type="GO" id="GO:0009055">
    <property type="term" value="F:electron transfer activity"/>
    <property type="evidence" value="ECO:0007669"/>
    <property type="project" value="InterPro"/>
</dbReference>
<name>A0A1I7K835_9BURK</name>
<keyword evidence="2" id="KW-0813">Transport</keyword>
<evidence type="ECO:0000256" key="7">
    <source>
        <dbReference type="ARBA" id="ARBA00023004"/>
    </source>
</evidence>
<evidence type="ECO:0000256" key="1">
    <source>
        <dbReference type="ARBA" id="ARBA00004418"/>
    </source>
</evidence>
<dbReference type="PANTHER" id="PTHR33751:SF9">
    <property type="entry name" value="CYTOCHROME C4"/>
    <property type="match status" value="1"/>
</dbReference>
<feature type="domain" description="Cytochrome c" evidence="11">
    <location>
        <begin position="53"/>
        <end position="137"/>
    </location>
</feature>
<dbReference type="InterPro" id="IPR036909">
    <property type="entry name" value="Cyt_c-like_dom_sf"/>
</dbReference>
<feature type="signal peptide" evidence="10">
    <location>
        <begin position="1"/>
        <end position="26"/>
    </location>
</feature>
<feature type="binding site" description="axial binding residue" evidence="9">
    <location>
        <position position="71"/>
    </location>
    <ligand>
        <name>heme c</name>
        <dbReference type="ChEBI" id="CHEBI:61717"/>
        <label>1</label>
    </ligand>
    <ligandPart>
        <name>Fe</name>
        <dbReference type="ChEBI" id="CHEBI:18248"/>
    </ligandPart>
</feature>
<comment type="subcellular location">
    <subcellularLocation>
        <location evidence="1">Periplasm</location>
    </subcellularLocation>
</comment>
<dbReference type="AlphaFoldDB" id="A0A1I7K835"/>
<dbReference type="GO" id="GO:0005506">
    <property type="term" value="F:iron ion binding"/>
    <property type="evidence" value="ECO:0007669"/>
    <property type="project" value="InterPro"/>
</dbReference>
<gene>
    <name evidence="12" type="ORF">SAMN04489707_10407</name>
</gene>
<evidence type="ECO:0000256" key="10">
    <source>
        <dbReference type="SAM" id="SignalP"/>
    </source>
</evidence>
<dbReference type="SUPFAM" id="SSF46626">
    <property type="entry name" value="Cytochrome c"/>
    <property type="match status" value="2"/>
</dbReference>
<keyword evidence="13" id="KW-1185">Reference proteome</keyword>
<dbReference type="PIRSF" id="PIRSF000005">
    <property type="entry name" value="Cytochrome_c4"/>
    <property type="match status" value="1"/>
</dbReference>
<evidence type="ECO:0000256" key="4">
    <source>
        <dbReference type="ARBA" id="ARBA00022723"/>
    </source>
</evidence>
<feature type="binding site" description="covalent" evidence="8">
    <location>
        <position position="70"/>
    </location>
    <ligand>
        <name>heme c</name>
        <dbReference type="ChEBI" id="CHEBI:61717"/>
        <label>1</label>
    </ligand>
</feature>
<dbReference type="EMBL" id="FPBX01000040">
    <property type="protein sequence ID" value="SFU93571.1"/>
    <property type="molecule type" value="Genomic_DNA"/>
</dbReference>
<dbReference type="Gene3D" id="1.10.760.10">
    <property type="entry name" value="Cytochrome c-like domain"/>
    <property type="match status" value="2"/>
</dbReference>
<dbReference type="InterPro" id="IPR050597">
    <property type="entry name" value="Cytochrome_c_Oxidase_Subunit"/>
</dbReference>
<feature type="binding site" description="covalent" evidence="8">
    <location>
        <position position="177"/>
    </location>
    <ligand>
        <name>heme c</name>
        <dbReference type="ChEBI" id="CHEBI:61717"/>
        <label>2</label>
    </ligand>
</feature>
<keyword evidence="7 9" id="KW-0408">Iron</keyword>
<feature type="chain" id="PRO_5010297074" evidence="10">
    <location>
        <begin position="27"/>
        <end position="247"/>
    </location>
</feature>
<comment type="PTM">
    <text evidence="8">Binds 2 heme c groups covalently per subunit.</text>
</comment>
<dbReference type="OrthoDB" id="5295860at2"/>
<feature type="domain" description="Cytochrome c" evidence="11">
    <location>
        <begin position="160"/>
        <end position="243"/>
    </location>
</feature>
<evidence type="ECO:0000256" key="3">
    <source>
        <dbReference type="ARBA" id="ARBA00022617"/>
    </source>
</evidence>
<reference evidence="12 13" key="1">
    <citation type="submission" date="2016-10" db="EMBL/GenBank/DDBJ databases">
        <authorList>
            <person name="de Groot N.N."/>
        </authorList>
    </citation>
    <scope>NUCLEOTIDE SEQUENCE [LARGE SCALE GENOMIC DNA]</scope>
    <source>
        <strain evidence="12 13">R-24608</strain>
    </source>
</reference>
<feature type="binding site" description="covalent" evidence="8">
    <location>
        <position position="174"/>
    </location>
    <ligand>
        <name>heme c</name>
        <dbReference type="ChEBI" id="CHEBI:61717"/>
        <label>2</label>
    </ligand>
</feature>
<organism evidence="12 13">
    <name type="scientific">Paenacidovorax caeni</name>
    <dbReference type="NCBI Taxonomy" id="343013"/>
    <lineage>
        <taxon>Bacteria</taxon>
        <taxon>Pseudomonadati</taxon>
        <taxon>Pseudomonadota</taxon>
        <taxon>Betaproteobacteria</taxon>
        <taxon>Burkholderiales</taxon>
        <taxon>Comamonadaceae</taxon>
        <taxon>Paenacidovorax</taxon>
    </lineage>
</organism>
<dbReference type="RefSeq" id="WP_139235487.1">
    <property type="nucleotide sequence ID" value="NZ_CYIG01000043.1"/>
</dbReference>
<evidence type="ECO:0000256" key="2">
    <source>
        <dbReference type="ARBA" id="ARBA00022448"/>
    </source>
</evidence>
<evidence type="ECO:0000256" key="8">
    <source>
        <dbReference type="PIRSR" id="PIRSR000005-1"/>
    </source>
</evidence>
<evidence type="ECO:0000313" key="13">
    <source>
        <dbReference type="Proteomes" id="UP000183656"/>
    </source>
</evidence>
<evidence type="ECO:0000313" key="12">
    <source>
        <dbReference type="EMBL" id="SFU93571.1"/>
    </source>
</evidence>
<feature type="binding site" description="axial binding residue" evidence="9">
    <location>
        <position position="178"/>
    </location>
    <ligand>
        <name>heme c</name>
        <dbReference type="ChEBI" id="CHEBI:61717"/>
        <label>2</label>
    </ligand>
    <ligandPart>
        <name>Fe</name>
        <dbReference type="ChEBI" id="CHEBI:18248"/>
    </ligandPart>
</feature>
<feature type="binding site" description="axial binding residue" evidence="9">
    <location>
        <position position="114"/>
    </location>
    <ligand>
        <name>heme c</name>
        <dbReference type="ChEBI" id="CHEBI:61717"/>
        <label>1</label>
    </ligand>
    <ligandPart>
        <name>Fe</name>
        <dbReference type="ChEBI" id="CHEBI:18248"/>
    </ligandPart>
</feature>